<dbReference type="Proteomes" id="UP001501047">
    <property type="component" value="Unassembled WGS sequence"/>
</dbReference>
<keyword evidence="4" id="KW-0548">Nucleotidyltransferase</keyword>
<dbReference type="InterPro" id="IPR022754">
    <property type="entry name" value="DNA_pol_III_gamma-3"/>
</dbReference>
<dbReference type="Gene3D" id="1.10.8.60">
    <property type="match status" value="1"/>
</dbReference>
<evidence type="ECO:0000313" key="13">
    <source>
        <dbReference type="EMBL" id="GAA0778713.1"/>
    </source>
</evidence>
<sequence>MGYKALYREWRPKKFSDVVGQQHITTTLKNAIKSDRIAHAYLLCGTRGTGKTSTAKILAKAINCLNPIDGEPCNECEMCKSINQGTAIDVTELDAASHNSVDNIRDIIDDVQYPPQEAKYKVFIIDEVHMLSIGAVNAFLKTLEEPPSKVIFILATTDPQKLPITILSRCQRFDFKRISSENIFLRLKQITDSLSVNIEESSLRLLSRMCDGAMRDALSILDQAISINNVVRYEDLVDMLGITTNDSMVAIVDNVINRDTEGCIRVVNKLILDGKDINLLIRDLITHMRNLLMINVSNNLEDVLDMSIENIESIKNQSTRIRVEEIMRCINILQEAEDSSKGTKQARIYLELAIIKMCKIKYDTSMETILARLNRLEDKIASGNITVQSAVGEVKEIRPEINPTLTKTKTETNKPVEFNNENIELPISAGESKLNVEIIRKSFKDIQNILKQRNNIVLATALMMGKIQKFKNGVITVGFSKEYNFHKQRLEREEYRKTINDIFSEVLNEKVHVTYEIENDNTNSEINKEKMLSDIFPEALVEICDE</sequence>
<dbReference type="InterPro" id="IPR050238">
    <property type="entry name" value="DNA_Rep/Repair_Clamp_Loader"/>
</dbReference>
<keyword evidence="14" id="KW-1185">Reference proteome</keyword>
<comment type="similarity">
    <text evidence="1">Belongs to the DnaX/STICHEL family.</text>
</comment>
<dbReference type="NCBIfam" id="TIGR02397">
    <property type="entry name" value="dnaX_nterm"/>
    <property type="match status" value="1"/>
</dbReference>
<evidence type="ECO:0000256" key="4">
    <source>
        <dbReference type="ARBA" id="ARBA00022695"/>
    </source>
</evidence>
<dbReference type="InterPro" id="IPR045085">
    <property type="entry name" value="HLD_clamp_pol_III_gamma_tau"/>
</dbReference>
<protein>
    <recommendedName>
        <fullName evidence="2">DNA-directed DNA polymerase</fullName>
        <ecNumber evidence="2">2.7.7.7</ecNumber>
    </recommendedName>
</protein>
<keyword evidence="9" id="KW-0067">ATP-binding</keyword>
<evidence type="ECO:0000256" key="2">
    <source>
        <dbReference type="ARBA" id="ARBA00012417"/>
    </source>
</evidence>
<dbReference type="PANTHER" id="PTHR11669:SF0">
    <property type="entry name" value="PROTEIN STICHEL-LIKE 2"/>
    <property type="match status" value="1"/>
</dbReference>
<dbReference type="InterPro" id="IPR003593">
    <property type="entry name" value="AAA+_ATPase"/>
</dbReference>
<dbReference type="PANTHER" id="PTHR11669">
    <property type="entry name" value="REPLICATION FACTOR C / DNA POLYMERASE III GAMMA-TAU SUBUNIT"/>
    <property type="match status" value="1"/>
</dbReference>
<keyword evidence="5" id="KW-0235">DNA replication</keyword>
<name>A0ABN1KXZ0_CLOSU</name>
<dbReference type="SMART" id="SM00382">
    <property type="entry name" value="AAA"/>
    <property type="match status" value="1"/>
</dbReference>
<dbReference type="NCBIfam" id="NF004046">
    <property type="entry name" value="PRK05563.1"/>
    <property type="match status" value="1"/>
</dbReference>
<dbReference type="Gene3D" id="1.20.272.10">
    <property type="match status" value="1"/>
</dbReference>
<keyword evidence="10" id="KW-0239">DNA-directed DNA polymerase</keyword>
<reference evidence="13 14" key="1">
    <citation type="journal article" date="2019" name="Int. J. Syst. Evol. Microbiol.">
        <title>The Global Catalogue of Microorganisms (GCM) 10K type strain sequencing project: providing services to taxonomists for standard genome sequencing and annotation.</title>
        <authorList>
            <consortium name="The Broad Institute Genomics Platform"/>
            <consortium name="The Broad Institute Genome Sequencing Center for Infectious Disease"/>
            <person name="Wu L."/>
            <person name="Ma J."/>
        </authorList>
    </citation>
    <scope>NUCLEOTIDE SEQUENCE [LARGE SCALE GENOMIC DNA]</scope>
    <source>
        <strain evidence="13 14">JCM 1417</strain>
    </source>
</reference>
<dbReference type="SUPFAM" id="SSF48019">
    <property type="entry name" value="post-AAA+ oligomerization domain-like"/>
    <property type="match status" value="1"/>
</dbReference>
<dbReference type="Pfam" id="PF12169">
    <property type="entry name" value="DNA_pol3_gamma3"/>
    <property type="match status" value="1"/>
</dbReference>
<keyword evidence="8" id="KW-0862">Zinc</keyword>
<dbReference type="EMBL" id="BAAACI010000010">
    <property type="protein sequence ID" value="GAA0778713.1"/>
    <property type="molecule type" value="Genomic_DNA"/>
</dbReference>
<dbReference type="CDD" id="cd00009">
    <property type="entry name" value="AAA"/>
    <property type="match status" value="1"/>
</dbReference>
<proteinExistence type="inferred from homology"/>
<evidence type="ECO:0000256" key="9">
    <source>
        <dbReference type="ARBA" id="ARBA00022840"/>
    </source>
</evidence>
<dbReference type="InterPro" id="IPR008921">
    <property type="entry name" value="DNA_pol3_clamp-load_cplx_C"/>
</dbReference>
<accession>A0ABN1KXZ0</accession>
<evidence type="ECO:0000256" key="7">
    <source>
        <dbReference type="ARBA" id="ARBA00022741"/>
    </source>
</evidence>
<evidence type="ECO:0000256" key="10">
    <source>
        <dbReference type="ARBA" id="ARBA00022932"/>
    </source>
</evidence>
<gene>
    <name evidence="13" type="primary">dnaX</name>
    <name evidence="13" type="ORF">GCM10008908_36020</name>
</gene>
<evidence type="ECO:0000256" key="1">
    <source>
        <dbReference type="ARBA" id="ARBA00006360"/>
    </source>
</evidence>
<dbReference type="RefSeq" id="WP_343827932.1">
    <property type="nucleotide sequence ID" value="NZ_BAAACI010000010.1"/>
</dbReference>
<dbReference type="Pfam" id="PF13177">
    <property type="entry name" value="DNA_pol3_delta2"/>
    <property type="match status" value="1"/>
</dbReference>
<evidence type="ECO:0000313" key="14">
    <source>
        <dbReference type="Proteomes" id="UP001501047"/>
    </source>
</evidence>
<dbReference type="InterPro" id="IPR012763">
    <property type="entry name" value="DNA_pol_III_sug/sutau_N"/>
</dbReference>
<dbReference type="Gene3D" id="3.40.50.300">
    <property type="entry name" value="P-loop containing nucleotide triphosphate hydrolases"/>
    <property type="match status" value="1"/>
</dbReference>
<dbReference type="CDD" id="cd18137">
    <property type="entry name" value="HLD_clamp_pol_III_gamma_tau"/>
    <property type="match status" value="1"/>
</dbReference>
<feature type="domain" description="AAA+ ATPase" evidence="12">
    <location>
        <begin position="37"/>
        <end position="179"/>
    </location>
</feature>
<comment type="caution">
    <text evidence="13">The sequence shown here is derived from an EMBL/GenBank/DDBJ whole genome shotgun (WGS) entry which is preliminary data.</text>
</comment>
<keyword evidence="7" id="KW-0547">Nucleotide-binding</keyword>
<dbReference type="Pfam" id="PF22608">
    <property type="entry name" value="DNAX_ATPase_lid"/>
    <property type="match status" value="1"/>
</dbReference>
<dbReference type="EC" id="2.7.7.7" evidence="2"/>
<keyword evidence="6" id="KW-0479">Metal-binding</keyword>
<evidence type="ECO:0000256" key="8">
    <source>
        <dbReference type="ARBA" id="ARBA00022833"/>
    </source>
</evidence>
<evidence type="ECO:0000256" key="5">
    <source>
        <dbReference type="ARBA" id="ARBA00022705"/>
    </source>
</evidence>
<evidence type="ECO:0000256" key="11">
    <source>
        <dbReference type="ARBA" id="ARBA00049244"/>
    </source>
</evidence>
<evidence type="ECO:0000256" key="3">
    <source>
        <dbReference type="ARBA" id="ARBA00022679"/>
    </source>
</evidence>
<dbReference type="InterPro" id="IPR027417">
    <property type="entry name" value="P-loop_NTPase"/>
</dbReference>
<keyword evidence="3" id="KW-0808">Transferase</keyword>
<comment type="catalytic activity">
    <reaction evidence="11">
        <text>DNA(n) + a 2'-deoxyribonucleoside 5'-triphosphate = DNA(n+1) + diphosphate</text>
        <dbReference type="Rhea" id="RHEA:22508"/>
        <dbReference type="Rhea" id="RHEA-COMP:17339"/>
        <dbReference type="Rhea" id="RHEA-COMP:17340"/>
        <dbReference type="ChEBI" id="CHEBI:33019"/>
        <dbReference type="ChEBI" id="CHEBI:61560"/>
        <dbReference type="ChEBI" id="CHEBI:173112"/>
        <dbReference type="EC" id="2.7.7.7"/>
    </reaction>
</comment>
<evidence type="ECO:0000256" key="6">
    <source>
        <dbReference type="ARBA" id="ARBA00022723"/>
    </source>
</evidence>
<organism evidence="13 14">
    <name type="scientific">Clostridium subterminale</name>
    <dbReference type="NCBI Taxonomy" id="1550"/>
    <lineage>
        <taxon>Bacteria</taxon>
        <taxon>Bacillati</taxon>
        <taxon>Bacillota</taxon>
        <taxon>Clostridia</taxon>
        <taxon>Eubacteriales</taxon>
        <taxon>Clostridiaceae</taxon>
        <taxon>Clostridium</taxon>
    </lineage>
</organism>
<evidence type="ECO:0000259" key="12">
    <source>
        <dbReference type="SMART" id="SM00382"/>
    </source>
</evidence>
<dbReference type="SUPFAM" id="SSF52540">
    <property type="entry name" value="P-loop containing nucleoside triphosphate hydrolases"/>
    <property type="match status" value="1"/>
</dbReference>